<dbReference type="SMART" id="SM00300">
    <property type="entry name" value="ChSh"/>
    <property type="match status" value="1"/>
</dbReference>
<dbReference type="SMART" id="SM00298">
    <property type="entry name" value="CHROMO"/>
    <property type="match status" value="1"/>
</dbReference>
<dbReference type="PROSITE" id="PS00598">
    <property type="entry name" value="CHROMO_1"/>
    <property type="match status" value="1"/>
</dbReference>
<feature type="region of interest" description="Disordered" evidence="3">
    <location>
        <begin position="352"/>
        <end position="377"/>
    </location>
</feature>
<dbReference type="SUPFAM" id="SSF54160">
    <property type="entry name" value="Chromo domain-like"/>
    <property type="match status" value="1"/>
</dbReference>
<feature type="compositionally biased region" description="Polar residues" evidence="3">
    <location>
        <begin position="207"/>
        <end position="230"/>
    </location>
</feature>
<dbReference type="PROSITE" id="PS50013">
    <property type="entry name" value="CHROMO_2"/>
    <property type="match status" value="1"/>
</dbReference>
<gene>
    <name evidence="5" type="ORF">RIF29_00489</name>
</gene>
<feature type="region of interest" description="Disordered" evidence="3">
    <location>
        <begin position="73"/>
        <end position="128"/>
    </location>
</feature>
<feature type="compositionally biased region" description="Basic and acidic residues" evidence="3">
    <location>
        <begin position="81"/>
        <end position="92"/>
    </location>
</feature>
<dbReference type="GO" id="GO:0000792">
    <property type="term" value="C:heterochromatin"/>
    <property type="evidence" value="ECO:0007669"/>
    <property type="project" value="UniProtKB-ARBA"/>
</dbReference>
<dbReference type="PANTHER" id="PTHR47240:SF2">
    <property type="entry name" value="CHROMO DOMAIN-CONTAINING PROTEIN LHP1"/>
    <property type="match status" value="1"/>
</dbReference>
<feature type="region of interest" description="Disordered" evidence="3">
    <location>
        <begin position="316"/>
        <end position="336"/>
    </location>
</feature>
<feature type="region of interest" description="Disordered" evidence="3">
    <location>
        <begin position="253"/>
        <end position="282"/>
    </location>
</feature>
<evidence type="ECO:0000256" key="1">
    <source>
        <dbReference type="ARBA" id="ARBA00004123"/>
    </source>
</evidence>
<evidence type="ECO:0000256" key="3">
    <source>
        <dbReference type="SAM" id="MobiDB-lite"/>
    </source>
</evidence>
<evidence type="ECO:0000256" key="2">
    <source>
        <dbReference type="ARBA" id="ARBA00023242"/>
    </source>
</evidence>
<dbReference type="InterPro" id="IPR023779">
    <property type="entry name" value="Chromodomain_CS"/>
</dbReference>
<organism evidence="5 6">
    <name type="scientific">Crotalaria pallida</name>
    <name type="common">Smooth rattlebox</name>
    <name type="synonym">Crotalaria striata</name>
    <dbReference type="NCBI Taxonomy" id="3830"/>
    <lineage>
        <taxon>Eukaryota</taxon>
        <taxon>Viridiplantae</taxon>
        <taxon>Streptophyta</taxon>
        <taxon>Embryophyta</taxon>
        <taxon>Tracheophyta</taxon>
        <taxon>Spermatophyta</taxon>
        <taxon>Magnoliopsida</taxon>
        <taxon>eudicotyledons</taxon>
        <taxon>Gunneridae</taxon>
        <taxon>Pentapetalae</taxon>
        <taxon>rosids</taxon>
        <taxon>fabids</taxon>
        <taxon>Fabales</taxon>
        <taxon>Fabaceae</taxon>
        <taxon>Papilionoideae</taxon>
        <taxon>50 kb inversion clade</taxon>
        <taxon>genistoids sensu lato</taxon>
        <taxon>core genistoids</taxon>
        <taxon>Crotalarieae</taxon>
        <taxon>Crotalaria</taxon>
    </lineage>
</organism>
<protein>
    <recommendedName>
        <fullName evidence="4">Chromo domain-containing protein</fullName>
    </recommendedName>
</protein>
<keyword evidence="2" id="KW-0539">Nucleus</keyword>
<dbReference type="GO" id="GO:0005634">
    <property type="term" value="C:nucleus"/>
    <property type="evidence" value="ECO:0007669"/>
    <property type="project" value="UniProtKB-SubCell"/>
</dbReference>
<feature type="domain" description="Chromo" evidence="4">
    <location>
        <begin position="128"/>
        <end position="189"/>
    </location>
</feature>
<accession>A0AAN9P6J3</accession>
<dbReference type="CDD" id="cd00024">
    <property type="entry name" value="CD_CSD"/>
    <property type="match status" value="1"/>
</dbReference>
<sequence>MKVAGRKKTASVAPNDASVAAAAAGVDSAPAAADVAMDDAVEFVANGNGNLSAAAAAAADMAVDDAVGNGSGIDLPVGFGTKEKGKGVKEPSEGEEEEEEDEDEEGEEEDAAMAEGRPGPIASDSEMYPVQAIRRKKVKKGSGKVQYLVKWLGWPESANTWEPPENLELVPDIVEAFEKSLESGKQRKRRRNSGAYQTQPKKRQERSLTPYSLRRFTNNTTSDNHTQSAALNDLNLTDPRAFPRPVIFADEQENNGDASSLGKAKFSNGSSSTIPHEPSEINAENEYDPKLSELKAATTNGHGADKLAVQSQEGIVATDGDQMDGRSKDVSVEQVRSYQTRGLRKLKYGSAKKSKKDSYAGEPVNTEKPIGTSTGILEPARPGNAVHVGNNSQRKKPVFDIIRIMKPLGFSPTASGSDVVVSFMALRSDGMEVLVDNAFLKKHYPALLIQFYEQHIRYNACSD</sequence>
<dbReference type="GO" id="GO:0031507">
    <property type="term" value="P:heterochromatin formation"/>
    <property type="evidence" value="ECO:0007669"/>
    <property type="project" value="InterPro"/>
</dbReference>
<comment type="subcellular location">
    <subcellularLocation>
        <location evidence="1">Nucleus</location>
    </subcellularLocation>
</comment>
<dbReference type="Proteomes" id="UP001372338">
    <property type="component" value="Unassembled WGS sequence"/>
</dbReference>
<keyword evidence="6" id="KW-1185">Reference proteome</keyword>
<dbReference type="AlphaFoldDB" id="A0AAN9P6J3"/>
<name>A0AAN9P6J3_CROPI</name>
<dbReference type="InterPro" id="IPR000953">
    <property type="entry name" value="Chromo/chromo_shadow_dom"/>
</dbReference>
<feature type="region of interest" description="Disordered" evidence="3">
    <location>
        <begin position="180"/>
        <end position="237"/>
    </location>
</feature>
<dbReference type="Gene3D" id="2.40.50.40">
    <property type="match status" value="1"/>
</dbReference>
<dbReference type="InterPro" id="IPR023780">
    <property type="entry name" value="Chromo_domain"/>
</dbReference>
<dbReference type="InterPro" id="IPR016197">
    <property type="entry name" value="Chromo-like_dom_sf"/>
</dbReference>
<evidence type="ECO:0000313" key="6">
    <source>
        <dbReference type="Proteomes" id="UP001372338"/>
    </source>
</evidence>
<reference evidence="5 6" key="1">
    <citation type="submission" date="2024-01" db="EMBL/GenBank/DDBJ databases">
        <title>The genomes of 5 underutilized Papilionoideae crops provide insights into root nodulation and disease resistanc.</title>
        <authorList>
            <person name="Yuan L."/>
        </authorList>
    </citation>
    <scope>NUCLEOTIDE SEQUENCE [LARGE SCALE GENOMIC DNA]</scope>
    <source>
        <strain evidence="5">ZHUSHIDOU_FW_LH</strain>
        <tissue evidence="5">Leaf</tissue>
    </source>
</reference>
<dbReference type="PANTHER" id="PTHR47240">
    <property type="entry name" value="CHROMO DOMAIN-CONTAINING PROTEIN LHP1"/>
    <property type="match status" value="1"/>
</dbReference>
<feature type="compositionally biased region" description="Acidic residues" evidence="3">
    <location>
        <begin position="93"/>
        <end position="112"/>
    </location>
</feature>
<comment type="caution">
    <text evidence="5">The sequence shown here is derived from an EMBL/GenBank/DDBJ whole genome shotgun (WGS) entry which is preliminary data.</text>
</comment>
<dbReference type="Pfam" id="PF00385">
    <property type="entry name" value="Chromo"/>
    <property type="match status" value="1"/>
</dbReference>
<dbReference type="EMBL" id="JAYWIO010000001">
    <property type="protein sequence ID" value="KAK7287283.1"/>
    <property type="molecule type" value="Genomic_DNA"/>
</dbReference>
<dbReference type="InterPro" id="IPR008251">
    <property type="entry name" value="Chromo_shadow_dom"/>
</dbReference>
<dbReference type="InterPro" id="IPR044251">
    <property type="entry name" value="LHP1-like"/>
</dbReference>
<evidence type="ECO:0000313" key="5">
    <source>
        <dbReference type="EMBL" id="KAK7287283.1"/>
    </source>
</evidence>
<evidence type="ECO:0000259" key="4">
    <source>
        <dbReference type="PROSITE" id="PS50013"/>
    </source>
</evidence>
<proteinExistence type="predicted"/>